<dbReference type="Gene3D" id="3.40.850.10">
    <property type="entry name" value="Kinesin motor domain"/>
    <property type="match status" value="2"/>
</dbReference>
<comment type="similarity">
    <text evidence="16">Belongs to the TRAFAC class myosin-kinesin ATPase superfamily. Kinesin family.</text>
</comment>
<keyword evidence="8" id="KW-0631">Potassium channel</keyword>
<comment type="caution">
    <text evidence="22">The sequence shown here is derived from an EMBL/GenBank/DDBJ whole genome shotgun (WGS) entry which is preliminary data.</text>
</comment>
<dbReference type="InterPro" id="IPR001752">
    <property type="entry name" value="Kinesin_motor_dom"/>
</dbReference>
<keyword evidence="6 17" id="KW-0812">Transmembrane</keyword>
<dbReference type="SUPFAM" id="SSF52540">
    <property type="entry name" value="P-loop containing nucleoside triphosphate hydrolases"/>
    <property type="match status" value="2"/>
</dbReference>
<keyword evidence="23" id="KW-1185">Reference proteome</keyword>
<dbReference type="InterPro" id="IPR019821">
    <property type="entry name" value="Kinesin_motor_CS"/>
</dbReference>
<evidence type="ECO:0000256" key="2">
    <source>
        <dbReference type="ARBA" id="ARBA00004245"/>
    </source>
</evidence>
<feature type="non-terminal residue" evidence="22">
    <location>
        <position position="1325"/>
    </location>
</feature>
<evidence type="ECO:0000313" key="22">
    <source>
        <dbReference type="EMBL" id="MBN3294160.1"/>
    </source>
</evidence>
<dbReference type="PRINTS" id="PR01333">
    <property type="entry name" value="2POREKCHANEL"/>
</dbReference>
<feature type="transmembrane region" description="Helical" evidence="20">
    <location>
        <begin position="1192"/>
        <end position="1213"/>
    </location>
</feature>
<dbReference type="Pfam" id="PF00225">
    <property type="entry name" value="Kinesin"/>
    <property type="match status" value="2"/>
</dbReference>
<keyword evidence="14" id="KW-0206">Cytoskeleton</keyword>
<keyword evidence="4 17" id="KW-0813">Transport</keyword>
<keyword evidence="16" id="KW-0505">Motor protein</keyword>
<dbReference type="Pfam" id="PF23735">
    <property type="entry name" value="KIF9"/>
    <property type="match status" value="1"/>
</dbReference>
<dbReference type="Proteomes" id="UP001166052">
    <property type="component" value="Unassembled WGS sequence"/>
</dbReference>
<evidence type="ECO:0000313" key="23">
    <source>
        <dbReference type="Proteomes" id="UP001166052"/>
    </source>
</evidence>
<evidence type="ECO:0000256" key="12">
    <source>
        <dbReference type="ARBA" id="ARBA00023065"/>
    </source>
</evidence>
<organism evidence="22 23">
    <name type="scientific">Polypterus senegalus</name>
    <name type="common">Senegal bichir</name>
    <dbReference type="NCBI Taxonomy" id="55291"/>
    <lineage>
        <taxon>Eukaryota</taxon>
        <taxon>Metazoa</taxon>
        <taxon>Chordata</taxon>
        <taxon>Craniata</taxon>
        <taxon>Vertebrata</taxon>
        <taxon>Euteleostomi</taxon>
        <taxon>Actinopterygii</taxon>
        <taxon>Polypteriformes</taxon>
        <taxon>Polypteridae</taxon>
        <taxon>Polypterus</taxon>
    </lineage>
</organism>
<dbReference type="SMART" id="SM00129">
    <property type="entry name" value="KISc"/>
    <property type="match status" value="1"/>
</dbReference>
<evidence type="ECO:0000256" key="20">
    <source>
        <dbReference type="SAM" id="Phobius"/>
    </source>
</evidence>
<evidence type="ECO:0000256" key="11">
    <source>
        <dbReference type="ARBA" id="ARBA00022989"/>
    </source>
</evidence>
<comment type="similarity">
    <text evidence="3 17">Belongs to the two pore domain potassium channel (TC 1.A.1.8) family.</text>
</comment>
<evidence type="ECO:0000256" key="9">
    <source>
        <dbReference type="ARBA" id="ARBA00022840"/>
    </source>
</evidence>
<gene>
    <name evidence="22" type="primary">Kif6</name>
    <name evidence="22" type="ORF">GTO92_0019048</name>
</gene>
<keyword evidence="7 16" id="KW-0547">Nucleotide-binding</keyword>
<keyword evidence="10" id="KW-0630">Potassium</keyword>
<dbReference type="InterPro" id="IPR056524">
    <property type="entry name" value="KIF6/9_C"/>
</dbReference>
<dbReference type="PRINTS" id="PR01095">
    <property type="entry name" value="TASKCHANNEL"/>
</dbReference>
<protein>
    <submittedName>
        <fullName evidence="22">KIF6 protein</fullName>
    </submittedName>
</protein>
<evidence type="ECO:0000256" key="19">
    <source>
        <dbReference type="SAM" id="MobiDB-lite"/>
    </source>
</evidence>
<evidence type="ECO:0000256" key="14">
    <source>
        <dbReference type="ARBA" id="ARBA00023212"/>
    </source>
</evidence>
<dbReference type="PROSITE" id="PS50067">
    <property type="entry name" value="KINESIN_MOTOR_2"/>
    <property type="match status" value="1"/>
</dbReference>
<dbReference type="SUPFAM" id="SSF81324">
    <property type="entry name" value="Voltage-gated potassium channels"/>
    <property type="match status" value="2"/>
</dbReference>
<feature type="region of interest" description="Disordered" evidence="19">
    <location>
        <begin position="1291"/>
        <end position="1325"/>
    </location>
</feature>
<evidence type="ECO:0000256" key="17">
    <source>
        <dbReference type="RuleBase" id="RU003857"/>
    </source>
</evidence>
<dbReference type="InterPro" id="IPR003092">
    <property type="entry name" value="2pore_dom_K_chnl_TASK"/>
</dbReference>
<dbReference type="InterPro" id="IPR027640">
    <property type="entry name" value="Kinesin-like_fam"/>
</dbReference>
<keyword evidence="14" id="KW-0963">Cytoplasm</keyword>
<accession>A0ABS2Z5E2</accession>
<evidence type="ECO:0000259" key="21">
    <source>
        <dbReference type="PROSITE" id="PS50067"/>
    </source>
</evidence>
<evidence type="ECO:0000256" key="16">
    <source>
        <dbReference type="PROSITE-ProRule" id="PRU00283"/>
    </source>
</evidence>
<keyword evidence="9 16" id="KW-0067">ATP-binding</keyword>
<dbReference type="InterPro" id="IPR003280">
    <property type="entry name" value="2pore_dom_K_chnl"/>
</dbReference>
<evidence type="ECO:0000256" key="8">
    <source>
        <dbReference type="ARBA" id="ARBA00022826"/>
    </source>
</evidence>
<evidence type="ECO:0000256" key="4">
    <source>
        <dbReference type="ARBA" id="ARBA00022448"/>
    </source>
</evidence>
<keyword evidence="5" id="KW-0633">Potassium transport</keyword>
<evidence type="ECO:0000256" key="7">
    <source>
        <dbReference type="ARBA" id="ARBA00022741"/>
    </source>
</evidence>
<keyword evidence="18" id="KW-0175">Coiled coil</keyword>
<feature type="transmembrane region" description="Helical" evidence="20">
    <location>
        <begin position="1225"/>
        <end position="1243"/>
    </location>
</feature>
<feature type="region of interest" description="Disordered" evidence="19">
    <location>
        <begin position="774"/>
        <end position="793"/>
    </location>
</feature>
<dbReference type="PROSITE" id="PS00411">
    <property type="entry name" value="KINESIN_MOTOR_1"/>
    <property type="match status" value="1"/>
</dbReference>
<evidence type="ECO:0000256" key="1">
    <source>
        <dbReference type="ARBA" id="ARBA00004141"/>
    </source>
</evidence>
<feature type="domain" description="Kinesin motor" evidence="21">
    <location>
        <begin position="1"/>
        <end position="612"/>
    </location>
</feature>
<comment type="subcellular location">
    <subcellularLocation>
        <location evidence="2">Cytoplasm</location>
        <location evidence="2">Cytoskeleton</location>
    </subcellularLocation>
    <subcellularLocation>
        <location evidence="1">Membrane</location>
        <topology evidence="1">Multi-pass membrane protein</topology>
    </subcellularLocation>
</comment>
<evidence type="ECO:0000256" key="15">
    <source>
        <dbReference type="ARBA" id="ARBA00023303"/>
    </source>
</evidence>
<evidence type="ECO:0000256" key="10">
    <source>
        <dbReference type="ARBA" id="ARBA00022958"/>
    </source>
</evidence>
<reference evidence="22" key="1">
    <citation type="journal article" date="2021" name="Cell">
        <title>Tracing the genetic footprints of vertebrate landing in non-teleost ray-finned fishes.</title>
        <authorList>
            <person name="Bi X."/>
            <person name="Wang K."/>
            <person name="Yang L."/>
            <person name="Pan H."/>
            <person name="Jiang H."/>
            <person name="Wei Q."/>
            <person name="Fang M."/>
            <person name="Yu H."/>
            <person name="Zhu C."/>
            <person name="Cai Y."/>
            <person name="He Y."/>
            <person name="Gan X."/>
            <person name="Zeng H."/>
            <person name="Yu D."/>
            <person name="Zhu Y."/>
            <person name="Jiang H."/>
            <person name="Qiu Q."/>
            <person name="Yang H."/>
            <person name="Zhang Y.E."/>
            <person name="Wang W."/>
            <person name="Zhu M."/>
            <person name="He S."/>
            <person name="Zhang G."/>
        </authorList>
    </citation>
    <scope>NUCLEOTIDE SEQUENCE</scope>
    <source>
        <strain evidence="22">Bchr_001</strain>
    </source>
</reference>
<keyword evidence="15 17" id="KW-0407">Ion channel</keyword>
<keyword evidence="11 20" id="KW-1133">Transmembrane helix</keyword>
<keyword evidence="12 17" id="KW-0406">Ion transport</keyword>
<dbReference type="PANTHER" id="PTHR47968:SF67">
    <property type="entry name" value="KINESIN MOTOR DOMAIN-CONTAINING PROTEIN"/>
    <property type="match status" value="1"/>
</dbReference>
<feature type="transmembrane region" description="Helical" evidence="20">
    <location>
        <begin position="1148"/>
        <end position="1171"/>
    </location>
</feature>
<dbReference type="Pfam" id="PF07885">
    <property type="entry name" value="Ion_trans_2"/>
    <property type="match status" value="2"/>
</dbReference>
<sequence length="1325" mass="145543">MAVRVDSGLGTKLGLELVGYCERQKMGGLGGESFVYSADNEEPGSSSLEFLVPRDLADGFINNKRESYRFRFQKVFDQAAKQEDIFEEIARPVADSVLAGYNGTIFAYGQTGSGKTFTITGGAERYGDRGIIPRTLSYLFQQFDKDTSKVYSARVSYLEIYNENGYDLLDPRHEAAKLEDLPKVTIMEDTEQNIHLKNLSSLQAANEEDALNLLFLGDTNRMIAECQSRGMAWPPVWWAGLFNASQVVLSLVPAQICAVVIFICPRWVGAHPVPLPGCTSCECAPDPPQKGPKAAPDPPQKGPKAAPDPPQKGPKAAPNPPQKGPKAAPDPPPKGPKAAPDPPPKGPKAAPDPPPKGPKAAPDPPQKGPKAAPDPPPKGPKAAPDPPPKGPKAAPDPPPKGPKAAPDPPQKGPKAAPDPPPKGPKAAPDPPPKGPKAAPDPPPKGPKAAPDPPQKGPKAAPDPPQKGPKAAPDPPQKGPGTPMNQASTRSHCIFTVHISSREPGSATVRRSKLHLVDLAGSERVAKTGVGGHLLTEAKYINLSLHYLEQVIIALSEKNRSHIPYRNSMMTSVLRDSLGGNCMTSMIATVSAEKKNIDESISTCRFAQRVALIKNEAVLNEELDPALMIARLKREVQELKDELALVTGEQRTEQLTEEELQKLEEQIKTFLEDGDPEASLEVGVDMRKIHHCFQRLKVYAKEKTVPSAVGDHGDSHAAPQDEPLPDEVKLSRLAKMEELLQQRDNEISILVNMLKKEKKRAQDAINQASVGSKEVFATKNPTPPPTGIQTGESVTTESKRRPLHLKTGAALSLGRQEAFEIFARDHVDSITFEDNKAILRLRIAEAKSLGENLKTARSRINELKQQMEQRRLQRAALGMTSNDGEHLAESDPMEEELRDKIEEEKKSYKAIHGRLKSLKTEIEHLQLLQYKAKAKLQKDFEGWWADEAAHLQPPPYQMAQQGRPLGRWDRAVQTRRQTFHFTLQQRWSPDGIPSVLTHLNVTPGHVISDGSRPRVMAGHKRLNMSYLKVGRLEVSWSALLILSYVVYLFVGAAVFQALEKQAENDTRKQFQVDKLVFLRNYTCLDVEALERFVEVIMDAWEKGVNPSGNSTNPSNWDFSSSFFFAGTVITTIGYGNLSPSTISGQIFCVFYALFGIPLNVVFLNHLGKVLTVHLGRLDQRILTLVKHRQAIKILTNSIFLMSGTLLFLILPPVLFSFVEGWTYGQGFYYAFITLSTIGFGDYVIGTNPRNQYISIYRGLAALWIIFGLAWLAVLFNLGAGVVEKVAEMRRRRDSIEEDKTTEEDLDQGASQYSDYGGTGLTVAPQP</sequence>
<feature type="transmembrane region" description="Helical" evidence="20">
    <location>
        <begin position="1117"/>
        <end position="1136"/>
    </location>
</feature>
<dbReference type="InterPro" id="IPR036961">
    <property type="entry name" value="Kinesin_motor_dom_sf"/>
</dbReference>
<feature type="compositionally biased region" description="Pro residues" evidence="19">
    <location>
        <begin position="285"/>
        <end position="477"/>
    </location>
</feature>
<feature type="non-terminal residue" evidence="22">
    <location>
        <position position="1"/>
    </location>
</feature>
<feature type="coiled-coil region" evidence="18">
    <location>
        <begin position="845"/>
        <end position="872"/>
    </location>
</feature>
<evidence type="ECO:0000256" key="3">
    <source>
        <dbReference type="ARBA" id="ARBA00006666"/>
    </source>
</evidence>
<feature type="transmembrane region" description="Helical" evidence="20">
    <location>
        <begin position="1255"/>
        <end position="1281"/>
    </location>
</feature>
<feature type="binding site" evidence="16">
    <location>
        <begin position="109"/>
        <end position="116"/>
    </location>
    <ligand>
        <name>ATP</name>
        <dbReference type="ChEBI" id="CHEBI:30616"/>
    </ligand>
</feature>
<dbReference type="PANTHER" id="PTHR47968">
    <property type="entry name" value="CENTROMERE PROTEIN E"/>
    <property type="match status" value="1"/>
</dbReference>
<feature type="coiled-coil region" evidence="18">
    <location>
        <begin position="628"/>
        <end position="672"/>
    </location>
</feature>
<keyword evidence="13 20" id="KW-0472">Membrane</keyword>
<name>A0ABS2Z5E2_POLSE</name>
<evidence type="ECO:0000256" key="5">
    <source>
        <dbReference type="ARBA" id="ARBA00022538"/>
    </source>
</evidence>
<feature type="transmembrane region" description="Helical" evidence="20">
    <location>
        <begin position="1033"/>
        <end position="1057"/>
    </location>
</feature>
<evidence type="ECO:0000256" key="6">
    <source>
        <dbReference type="ARBA" id="ARBA00022692"/>
    </source>
</evidence>
<dbReference type="InterPro" id="IPR027417">
    <property type="entry name" value="P-loop_NTPase"/>
</dbReference>
<feature type="region of interest" description="Disordered" evidence="19">
    <location>
        <begin position="285"/>
        <end position="487"/>
    </location>
</feature>
<evidence type="ECO:0000256" key="13">
    <source>
        <dbReference type="ARBA" id="ARBA00023136"/>
    </source>
</evidence>
<dbReference type="EMBL" id="JAAWVN010025140">
    <property type="protein sequence ID" value="MBN3294160.1"/>
    <property type="molecule type" value="Genomic_DNA"/>
</dbReference>
<evidence type="ECO:0000256" key="18">
    <source>
        <dbReference type="SAM" id="Coils"/>
    </source>
</evidence>
<dbReference type="InterPro" id="IPR013099">
    <property type="entry name" value="K_chnl_dom"/>
</dbReference>
<dbReference type="Gene3D" id="1.10.287.70">
    <property type="match status" value="1"/>
</dbReference>
<proteinExistence type="inferred from homology"/>